<comment type="caution">
    <text evidence="2">The sequence shown here is derived from an EMBL/GenBank/DDBJ whole genome shotgun (WGS) entry which is preliminary data.</text>
</comment>
<feature type="transmembrane region" description="Helical" evidence="1">
    <location>
        <begin position="82"/>
        <end position="101"/>
    </location>
</feature>
<sequence length="195" mass="22385">MATTTLLNTQSTSSTPSLPLTIFSLISIASALSALSFFSTSTFYNTYLVSYTYFFPSAFIAFHLIFFFFHQNLRNARILQGGLIKYTVTPAMFFGAFDLYFVPEKTVNGLLFVICIWVDVHALIQIVRPVKQVKYLPHLIFMVIVDRAMNLYGFTITYWKIMFFCFIIMCVTDIFGNRIFASSHNEPDETKEVTE</sequence>
<evidence type="ECO:0000313" key="3">
    <source>
        <dbReference type="Proteomes" id="UP001237642"/>
    </source>
</evidence>
<dbReference type="AlphaFoldDB" id="A0AAD8HG82"/>
<keyword evidence="1" id="KW-0812">Transmembrane</keyword>
<accession>A0AAD8HG82</accession>
<feature type="transmembrane region" description="Helical" evidence="1">
    <location>
        <begin position="20"/>
        <end position="39"/>
    </location>
</feature>
<keyword evidence="1" id="KW-1133">Transmembrane helix</keyword>
<name>A0AAD8HG82_9APIA</name>
<dbReference type="EMBL" id="JAUIZM010000009">
    <property type="protein sequence ID" value="KAK1366038.1"/>
    <property type="molecule type" value="Genomic_DNA"/>
</dbReference>
<organism evidence="2 3">
    <name type="scientific">Heracleum sosnowskyi</name>
    <dbReference type="NCBI Taxonomy" id="360622"/>
    <lineage>
        <taxon>Eukaryota</taxon>
        <taxon>Viridiplantae</taxon>
        <taxon>Streptophyta</taxon>
        <taxon>Embryophyta</taxon>
        <taxon>Tracheophyta</taxon>
        <taxon>Spermatophyta</taxon>
        <taxon>Magnoliopsida</taxon>
        <taxon>eudicotyledons</taxon>
        <taxon>Gunneridae</taxon>
        <taxon>Pentapetalae</taxon>
        <taxon>asterids</taxon>
        <taxon>campanulids</taxon>
        <taxon>Apiales</taxon>
        <taxon>Apiaceae</taxon>
        <taxon>Apioideae</taxon>
        <taxon>apioid superclade</taxon>
        <taxon>Tordylieae</taxon>
        <taxon>Tordyliinae</taxon>
        <taxon>Heracleum</taxon>
    </lineage>
</organism>
<gene>
    <name evidence="2" type="ORF">POM88_041599</name>
</gene>
<keyword evidence="3" id="KW-1185">Reference proteome</keyword>
<keyword evidence="1" id="KW-0472">Membrane</keyword>
<evidence type="ECO:0000256" key="1">
    <source>
        <dbReference type="SAM" id="Phobius"/>
    </source>
</evidence>
<feature type="transmembrane region" description="Helical" evidence="1">
    <location>
        <begin position="51"/>
        <end position="70"/>
    </location>
</feature>
<protein>
    <submittedName>
        <fullName evidence="2">Uncharacterized protein</fullName>
    </submittedName>
</protein>
<reference evidence="2" key="2">
    <citation type="submission" date="2023-05" db="EMBL/GenBank/DDBJ databases">
        <authorList>
            <person name="Schelkunov M.I."/>
        </authorList>
    </citation>
    <scope>NUCLEOTIDE SEQUENCE</scope>
    <source>
        <strain evidence="2">Hsosn_3</strain>
        <tissue evidence="2">Leaf</tissue>
    </source>
</reference>
<evidence type="ECO:0000313" key="2">
    <source>
        <dbReference type="EMBL" id="KAK1366038.1"/>
    </source>
</evidence>
<dbReference type="Proteomes" id="UP001237642">
    <property type="component" value="Unassembled WGS sequence"/>
</dbReference>
<proteinExistence type="predicted"/>
<feature type="transmembrane region" description="Helical" evidence="1">
    <location>
        <begin position="107"/>
        <end position="124"/>
    </location>
</feature>
<reference evidence="2" key="1">
    <citation type="submission" date="2023-02" db="EMBL/GenBank/DDBJ databases">
        <title>Genome of toxic invasive species Heracleum sosnowskyi carries increased number of genes despite the absence of recent whole-genome duplications.</title>
        <authorList>
            <person name="Schelkunov M."/>
            <person name="Shtratnikova V."/>
            <person name="Makarenko M."/>
            <person name="Klepikova A."/>
            <person name="Omelchenko D."/>
            <person name="Novikova G."/>
            <person name="Obukhova E."/>
            <person name="Bogdanov V."/>
            <person name="Penin A."/>
            <person name="Logacheva M."/>
        </authorList>
    </citation>
    <scope>NUCLEOTIDE SEQUENCE</scope>
    <source>
        <strain evidence="2">Hsosn_3</strain>
        <tissue evidence="2">Leaf</tissue>
    </source>
</reference>